<reference evidence="1" key="1">
    <citation type="journal article" date="2023" name="Science">
        <title>Genome structures resolve the early diversification of teleost fishes.</title>
        <authorList>
            <person name="Parey E."/>
            <person name="Louis A."/>
            <person name="Montfort J."/>
            <person name="Bouchez O."/>
            <person name="Roques C."/>
            <person name="Iampietro C."/>
            <person name="Lluch J."/>
            <person name="Castinel A."/>
            <person name="Donnadieu C."/>
            <person name="Desvignes T."/>
            <person name="Floi Bucao C."/>
            <person name="Jouanno E."/>
            <person name="Wen M."/>
            <person name="Mejri S."/>
            <person name="Dirks R."/>
            <person name="Jansen H."/>
            <person name="Henkel C."/>
            <person name="Chen W.J."/>
            <person name="Zahm M."/>
            <person name="Cabau C."/>
            <person name="Klopp C."/>
            <person name="Thompson A.W."/>
            <person name="Robinson-Rechavi M."/>
            <person name="Braasch I."/>
            <person name="Lecointre G."/>
            <person name="Bobe J."/>
            <person name="Postlethwait J.H."/>
            <person name="Berthelot C."/>
            <person name="Roest Crollius H."/>
            <person name="Guiguen Y."/>
        </authorList>
    </citation>
    <scope>NUCLEOTIDE SEQUENCE</scope>
    <source>
        <strain evidence="1">NC1722</strain>
    </source>
</reference>
<dbReference type="Proteomes" id="UP001221898">
    <property type="component" value="Unassembled WGS sequence"/>
</dbReference>
<dbReference type="AlphaFoldDB" id="A0AAD7WLX9"/>
<proteinExistence type="predicted"/>
<organism evidence="1 2">
    <name type="scientific">Aldrovandia affinis</name>
    <dbReference type="NCBI Taxonomy" id="143900"/>
    <lineage>
        <taxon>Eukaryota</taxon>
        <taxon>Metazoa</taxon>
        <taxon>Chordata</taxon>
        <taxon>Craniata</taxon>
        <taxon>Vertebrata</taxon>
        <taxon>Euteleostomi</taxon>
        <taxon>Actinopterygii</taxon>
        <taxon>Neopterygii</taxon>
        <taxon>Teleostei</taxon>
        <taxon>Notacanthiformes</taxon>
        <taxon>Halosauridae</taxon>
        <taxon>Aldrovandia</taxon>
    </lineage>
</organism>
<gene>
    <name evidence="1" type="ORF">AAFF_G00379100</name>
</gene>
<accession>A0AAD7WLX9</accession>
<protein>
    <submittedName>
        <fullName evidence="1">Uncharacterized protein</fullName>
    </submittedName>
</protein>
<evidence type="ECO:0000313" key="1">
    <source>
        <dbReference type="EMBL" id="KAJ8401593.1"/>
    </source>
</evidence>
<evidence type="ECO:0000313" key="2">
    <source>
        <dbReference type="Proteomes" id="UP001221898"/>
    </source>
</evidence>
<keyword evidence="2" id="KW-1185">Reference proteome</keyword>
<sequence length="93" mass="9824">MPQSSFGHRLKILKRKKLPQTSTTMIGALTASCGNNCPGLSGLPAPAALERSVQEGGVGEQASRKTRCALQGSCSPRAALPAPLPGFYWESWL</sequence>
<comment type="caution">
    <text evidence="1">The sequence shown here is derived from an EMBL/GenBank/DDBJ whole genome shotgun (WGS) entry which is preliminary data.</text>
</comment>
<name>A0AAD7WLX9_9TELE</name>
<dbReference type="EMBL" id="JAINUG010000069">
    <property type="protein sequence ID" value="KAJ8401593.1"/>
    <property type="molecule type" value="Genomic_DNA"/>
</dbReference>